<keyword evidence="6" id="KW-1185">Reference proteome</keyword>
<dbReference type="CDD" id="cd06170">
    <property type="entry name" value="LuxR_C_like"/>
    <property type="match status" value="1"/>
</dbReference>
<dbReference type="PROSITE" id="PS00622">
    <property type="entry name" value="HTH_LUXR_1"/>
    <property type="match status" value="1"/>
</dbReference>
<dbReference type="InterPro" id="IPR000792">
    <property type="entry name" value="Tscrpt_reg_LuxR_C"/>
</dbReference>
<dbReference type="InterPro" id="IPR011006">
    <property type="entry name" value="CheY-like_superfamily"/>
</dbReference>
<dbReference type="PANTHER" id="PTHR44688:SF16">
    <property type="entry name" value="DNA-BINDING TRANSCRIPTIONAL ACTIVATOR DEVR_DOSR"/>
    <property type="match status" value="1"/>
</dbReference>
<organism evidence="5 6">
    <name type="scientific">Salipiger mucosus DSM 16094</name>
    <dbReference type="NCBI Taxonomy" id="1123237"/>
    <lineage>
        <taxon>Bacteria</taxon>
        <taxon>Pseudomonadati</taxon>
        <taxon>Pseudomonadota</taxon>
        <taxon>Alphaproteobacteria</taxon>
        <taxon>Rhodobacterales</taxon>
        <taxon>Roseobacteraceae</taxon>
        <taxon>Salipiger</taxon>
    </lineage>
</organism>
<comment type="caution">
    <text evidence="5">The sequence shown here is derived from an EMBL/GenBank/DDBJ whole genome shotgun (WGS) entry which is preliminary data.</text>
</comment>
<dbReference type="InterPro" id="IPR016032">
    <property type="entry name" value="Sig_transdc_resp-reg_C-effctor"/>
</dbReference>
<keyword evidence="3" id="KW-0804">Transcription</keyword>
<name>S9QX98_9RHOB</name>
<dbReference type="STRING" id="1123237.Salmuc_00812"/>
<dbReference type="Gene3D" id="1.10.10.10">
    <property type="entry name" value="Winged helix-like DNA-binding domain superfamily/Winged helix DNA-binding domain"/>
    <property type="match status" value="1"/>
</dbReference>
<sequence>MAVAGGAIAVIDARPDLVIVDPNQESALEDFVAQVGEACPEARFVACASNPSLELARFCMELDFRGFLPKSLSREAMIRALAVIVAGGSYVDRQFGRRLMRPGGGRSPLSRREETVLRRMSEGSSAAEIADGLGISFKTVDTHRVRAMTKLDLADRRALVRHALARGWLA</sequence>
<keyword evidence="1" id="KW-0805">Transcription regulation</keyword>
<dbReference type="eggNOG" id="COG2197">
    <property type="taxonomic scope" value="Bacteria"/>
</dbReference>
<dbReference type="Proteomes" id="UP000015347">
    <property type="component" value="Unassembled WGS sequence"/>
</dbReference>
<dbReference type="EMBL" id="APVH01000005">
    <property type="protein sequence ID" value="EPX85996.1"/>
    <property type="molecule type" value="Genomic_DNA"/>
</dbReference>
<protein>
    <submittedName>
        <fullName evidence="5">Response regulator</fullName>
    </submittedName>
</protein>
<dbReference type="SUPFAM" id="SSF52172">
    <property type="entry name" value="CheY-like"/>
    <property type="match status" value="1"/>
</dbReference>
<dbReference type="HOGENOM" id="CLU_1569586_0_0_5"/>
<dbReference type="PRINTS" id="PR00038">
    <property type="entry name" value="HTHLUXR"/>
</dbReference>
<dbReference type="SMART" id="SM00421">
    <property type="entry name" value="HTH_LUXR"/>
    <property type="match status" value="1"/>
</dbReference>
<gene>
    <name evidence="5" type="ORF">Salmuc_00812</name>
</gene>
<dbReference type="PANTHER" id="PTHR44688">
    <property type="entry name" value="DNA-BINDING TRANSCRIPTIONAL ACTIVATOR DEVR_DOSR"/>
    <property type="match status" value="1"/>
</dbReference>
<evidence type="ECO:0000256" key="3">
    <source>
        <dbReference type="ARBA" id="ARBA00023163"/>
    </source>
</evidence>
<evidence type="ECO:0000313" key="5">
    <source>
        <dbReference type="EMBL" id="EPX85996.1"/>
    </source>
</evidence>
<reference evidence="6" key="1">
    <citation type="journal article" date="2014" name="Stand. Genomic Sci.">
        <title>Genome sequence of the exopolysaccharide-producing Salipiger mucosus type strain (DSM 16094(T)), a moderately halophilic member of the Roseobacter clade.</title>
        <authorList>
            <person name="Riedel T."/>
            <person name="Spring S."/>
            <person name="Fiebig A."/>
            <person name="Petersen J."/>
            <person name="Kyrpides N.C."/>
            <person name="Goker M."/>
            <person name="Klenk H.P."/>
        </authorList>
    </citation>
    <scope>NUCLEOTIDE SEQUENCE [LARGE SCALE GENOMIC DNA]</scope>
    <source>
        <strain evidence="6">DSM 16094</strain>
    </source>
</reference>
<dbReference type="InterPro" id="IPR036388">
    <property type="entry name" value="WH-like_DNA-bd_sf"/>
</dbReference>
<dbReference type="PROSITE" id="PS50043">
    <property type="entry name" value="HTH_LUXR_2"/>
    <property type="match status" value="1"/>
</dbReference>
<dbReference type="GO" id="GO:0006355">
    <property type="term" value="P:regulation of DNA-templated transcription"/>
    <property type="evidence" value="ECO:0007669"/>
    <property type="project" value="InterPro"/>
</dbReference>
<evidence type="ECO:0000256" key="1">
    <source>
        <dbReference type="ARBA" id="ARBA00023015"/>
    </source>
</evidence>
<dbReference type="AlphaFoldDB" id="S9QX98"/>
<dbReference type="SUPFAM" id="SSF46894">
    <property type="entry name" value="C-terminal effector domain of the bipartite response regulators"/>
    <property type="match status" value="1"/>
</dbReference>
<evidence type="ECO:0000259" key="4">
    <source>
        <dbReference type="PROSITE" id="PS50043"/>
    </source>
</evidence>
<proteinExistence type="predicted"/>
<evidence type="ECO:0000313" key="6">
    <source>
        <dbReference type="Proteomes" id="UP000015347"/>
    </source>
</evidence>
<dbReference type="GO" id="GO:0003677">
    <property type="term" value="F:DNA binding"/>
    <property type="evidence" value="ECO:0007669"/>
    <property type="project" value="UniProtKB-KW"/>
</dbReference>
<dbReference type="Pfam" id="PF00196">
    <property type="entry name" value="GerE"/>
    <property type="match status" value="1"/>
</dbReference>
<accession>S9QX98</accession>
<dbReference type="Gene3D" id="3.40.50.2300">
    <property type="match status" value="1"/>
</dbReference>
<evidence type="ECO:0000256" key="2">
    <source>
        <dbReference type="ARBA" id="ARBA00023125"/>
    </source>
</evidence>
<keyword evidence="2" id="KW-0238">DNA-binding</keyword>
<feature type="domain" description="HTH luxR-type" evidence="4">
    <location>
        <begin position="102"/>
        <end position="167"/>
    </location>
</feature>